<evidence type="ECO:0000256" key="1">
    <source>
        <dbReference type="SAM" id="MobiDB-lite"/>
    </source>
</evidence>
<accession>A0A6J4PXZ1</accession>
<feature type="region of interest" description="Disordered" evidence="1">
    <location>
        <begin position="1"/>
        <end position="28"/>
    </location>
</feature>
<feature type="compositionally biased region" description="Basic residues" evidence="1">
    <location>
        <begin position="1"/>
        <end position="13"/>
    </location>
</feature>
<feature type="non-terminal residue" evidence="2">
    <location>
        <position position="1"/>
    </location>
</feature>
<dbReference type="EMBL" id="CADCUS010000405">
    <property type="protein sequence ID" value="CAA9422696.1"/>
    <property type="molecule type" value="Genomic_DNA"/>
</dbReference>
<gene>
    <name evidence="2" type="ORF">AVDCRST_MAG66-2812</name>
</gene>
<evidence type="ECO:0000313" key="2">
    <source>
        <dbReference type="EMBL" id="CAA9422696.1"/>
    </source>
</evidence>
<organism evidence="2">
    <name type="scientific">uncultured Pseudonocardia sp</name>
    <dbReference type="NCBI Taxonomy" id="211455"/>
    <lineage>
        <taxon>Bacteria</taxon>
        <taxon>Bacillati</taxon>
        <taxon>Actinomycetota</taxon>
        <taxon>Actinomycetes</taxon>
        <taxon>Pseudonocardiales</taxon>
        <taxon>Pseudonocardiaceae</taxon>
        <taxon>Pseudonocardia</taxon>
        <taxon>environmental samples</taxon>
    </lineage>
</organism>
<proteinExistence type="predicted"/>
<protein>
    <submittedName>
        <fullName evidence="2">Uncharacterized protein</fullName>
    </submittedName>
</protein>
<reference evidence="2" key="1">
    <citation type="submission" date="2020-02" db="EMBL/GenBank/DDBJ databases">
        <authorList>
            <person name="Meier V. D."/>
        </authorList>
    </citation>
    <scope>NUCLEOTIDE SEQUENCE</scope>
    <source>
        <strain evidence="2">AVDCRST_MAG66</strain>
    </source>
</reference>
<name>A0A6J4PXZ1_9PSEU</name>
<dbReference type="AlphaFoldDB" id="A0A6J4PXZ1"/>
<sequence length="44" mass="4697">EAPGGRRSRRSTRPTRSFTCCPAPRDERGARTAGGLIAAVQTLL</sequence>
<feature type="non-terminal residue" evidence="2">
    <location>
        <position position="44"/>
    </location>
</feature>